<reference evidence="4 5" key="1">
    <citation type="submission" date="2019-02" db="EMBL/GenBank/DDBJ databases">
        <title>Deep-cultivation of Planctomycetes and their phenomic and genomic characterization uncovers novel biology.</title>
        <authorList>
            <person name="Wiegand S."/>
            <person name="Jogler M."/>
            <person name="Boedeker C."/>
            <person name="Pinto D."/>
            <person name="Vollmers J."/>
            <person name="Rivas-Marin E."/>
            <person name="Kohn T."/>
            <person name="Peeters S.H."/>
            <person name="Heuer A."/>
            <person name="Rast P."/>
            <person name="Oberbeckmann S."/>
            <person name="Bunk B."/>
            <person name="Jeske O."/>
            <person name="Meyerdierks A."/>
            <person name="Storesund J.E."/>
            <person name="Kallscheuer N."/>
            <person name="Luecker S."/>
            <person name="Lage O.M."/>
            <person name="Pohl T."/>
            <person name="Merkel B.J."/>
            <person name="Hornburger P."/>
            <person name="Mueller R.-W."/>
            <person name="Bruemmer F."/>
            <person name="Labrenz M."/>
            <person name="Spormann A.M."/>
            <person name="Op den Camp H."/>
            <person name="Overmann J."/>
            <person name="Amann R."/>
            <person name="Jetten M.S.M."/>
            <person name="Mascher T."/>
            <person name="Medema M.H."/>
            <person name="Devos D.P."/>
            <person name="Kaster A.-K."/>
            <person name="Ovreas L."/>
            <person name="Rohde M."/>
            <person name="Galperin M.Y."/>
            <person name="Jogler C."/>
        </authorList>
    </citation>
    <scope>NUCLEOTIDE SEQUENCE [LARGE SCALE GENOMIC DNA]</scope>
    <source>
        <strain evidence="4 5">Spa11</strain>
    </source>
</reference>
<dbReference type="CDD" id="cd04301">
    <property type="entry name" value="NAT_SF"/>
    <property type="match status" value="1"/>
</dbReference>
<evidence type="ECO:0000256" key="1">
    <source>
        <dbReference type="ARBA" id="ARBA00022679"/>
    </source>
</evidence>
<dbReference type="PROSITE" id="PS51186">
    <property type="entry name" value="GNAT"/>
    <property type="match status" value="1"/>
</dbReference>
<feature type="domain" description="N-acetyltransferase" evidence="3">
    <location>
        <begin position="16"/>
        <end position="167"/>
    </location>
</feature>
<dbReference type="Gene3D" id="3.40.630.30">
    <property type="match status" value="1"/>
</dbReference>
<keyword evidence="5" id="KW-1185">Reference proteome</keyword>
<dbReference type="GO" id="GO:0016747">
    <property type="term" value="F:acyltransferase activity, transferring groups other than amino-acyl groups"/>
    <property type="evidence" value="ECO:0007669"/>
    <property type="project" value="InterPro"/>
</dbReference>
<dbReference type="AlphaFoldDB" id="A0A518K9A1"/>
<keyword evidence="1 4" id="KW-0808">Transferase</keyword>
<dbReference type="EMBL" id="CP036349">
    <property type="protein sequence ID" value="QDV74374.1"/>
    <property type="molecule type" value="Genomic_DNA"/>
</dbReference>
<dbReference type="InterPro" id="IPR016181">
    <property type="entry name" value="Acyl_CoA_acyltransferase"/>
</dbReference>
<evidence type="ECO:0000313" key="4">
    <source>
        <dbReference type="EMBL" id="QDV74374.1"/>
    </source>
</evidence>
<name>A0A518K9A1_9BACT</name>
<keyword evidence="2 4" id="KW-0012">Acyltransferase</keyword>
<dbReference type="Pfam" id="PF00583">
    <property type="entry name" value="Acetyltransf_1"/>
    <property type="match status" value="1"/>
</dbReference>
<dbReference type="PANTHER" id="PTHR43072">
    <property type="entry name" value="N-ACETYLTRANSFERASE"/>
    <property type="match status" value="1"/>
</dbReference>
<evidence type="ECO:0000259" key="3">
    <source>
        <dbReference type="PROSITE" id="PS51186"/>
    </source>
</evidence>
<organism evidence="4 5">
    <name type="scientific">Botrimarina mediterranea</name>
    <dbReference type="NCBI Taxonomy" id="2528022"/>
    <lineage>
        <taxon>Bacteria</taxon>
        <taxon>Pseudomonadati</taxon>
        <taxon>Planctomycetota</taxon>
        <taxon>Planctomycetia</taxon>
        <taxon>Pirellulales</taxon>
        <taxon>Lacipirellulaceae</taxon>
        <taxon>Botrimarina</taxon>
    </lineage>
</organism>
<protein>
    <submittedName>
        <fullName evidence="4">N-acyltransferase YncA</fullName>
        <ecNumber evidence="4">2.3.1.-</ecNumber>
    </submittedName>
</protein>
<accession>A0A518K9A1</accession>
<proteinExistence type="predicted"/>
<dbReference type="Proteomes" id="UP000316426">
    <property type="component" value="Chromosome"/>
</dbReference>
<dbReference type="InterPro" id="IPR000182">
    <property type="entry name" value="GNAT_dom"/>
</dbReference>
<dbReference type="EC" id="2.3.1.-" evidence="4"/>
<dbReference type="SUPFAM" id="SSF55729">
    <property type="entry name" value="Acyl-CoA N-acyltransferases (Nat)"/>
    <property type="match status" value="1"/>
</dbReference>
<sequence length="167" mass="18417">MTMAIRLADCDATHLDAIRSIFNTEIAQSMALWEESPRSEATVRGWWDTKVAAGFPVIGAFDGDELVGFATYGQFRPQSGYRLTAEHSIYVVASHRGRGIGRLLLTAIVERAQSAGMHALIGVIDAANSPSCRLHESAGFELVGRLPEVGRKFDRWLDACFYQKTLK</sequence>
<gene>
    <name evidence="4" type="primary">yncA</name>
    <name evidence="4" type="ORF">Spa11_25770</name>
</gene>
<evidence type="ECO:0000313" key="5">
    <source>
        <dbReference type="Proteomes" id="UP000316426"/>
    </source>
</evidence>
<evidence type="ECO:0000256" key="2">
    <source>
        <dbReference type="ARBA" id="ARBA00023315"/>
    </source>
</evidence>
<dbReference type="KEGG" id="bmei:Spa11_25770"/>
<dbReference type="PANTHER" id="PTHR43072:SF23">
    <property type="entry name" value="UPF0039 PROTEIN C11D3.02C"/>
    <property type="match status" value="1"/>
</dbReference>